<dbReference type="Pfam" id="PF13403">
    <property type="entry name" value="Hint_2"/>
    <property type="match status" value="1"/>
</dbReference>
<dbReference type="InterPro" id="IPR036844">
    <property type="entry name" value="Hint_dom_sf"/>
</dbReference>
<keyword evidence="3" id="KW-1185">Reference proteome</keyword>
<dbReference type="EMBL" id="FNYY01000002">
    <property type="protein sequence ID" value="SEI77569.1"/>
    <property type="molecule type" value="Genomic_DNA"/>
</dbReference>
<dbReference type="AlphaFoldDB" id="A0A975ZM62"/>
<comment type="caution">
    <text evidence="2">The sequence shown here is derived from an EMBL/GenBank/DDBJ whole genome shotgun (WGS) entry which is preliminary data.</text>
</comment>
<dbReference type="SUPFAM" id="SSF51294">
    <property type="entry name" value="Hedgehog/intein (Hint) domain"/>
    <property type="match status" value="1"/>
</dbReference>
<gene>
    <name evidence="2" type="ORF">SAMN04487940_10214</name>
</gene>
<sequence>MNPNVVGRAGEQVAQPDLVRHQERANSEINGLIAGTRLWTLDGEMPVQYLSPGDRIITRDTGMALLRQVVLREVRCATVRIRAGSLGHTRPDTDLVLPASQPVLVRDWRAEALFGAKEVLVPAARLVDGQFITRGGHEKLRLIELHFDAPHILYADGIEIACGTRQPTALGVA</sequence>
<dbReference type="RefSeq" id="WP_083415931.1">
    <property type="nucleotide sequence ID" value="NZ_CATLQZ010000025.1"/>
</dbReference>
<dbReference type="InterPro" id="IPR028992">
    <property type="entry name" value="Hedgehog/Intein_dom"/>
</dbReference>
<dbReference type="Proteomes" id="UP000182932">
    <property type="component" value="Unassembled WGS sequence"/>
</dbReference>
<dbReference type="GeneID" id="80816884"/>
<name>A0A975ZM62_9RHOB</name>
<feature type="domain" description="Hedgehog/Intein (Hint)" evidence="1">
    <location>
        <begin position="32"/>
        <end position="159"/>
    </location>
</feature>
<evidence type="ECO:0000313" key="2">
    <source>
        <dbReference type="EMBL" id="SEI77569.1"/>
    </source>
</evidence>
<evidence type="ECO:0000259" key="1">
    <source>
        <dbReference type="Pfam" id="PF13403"/>
    </source>
</evidence>
<reference evidence="2 3" key="1">
    <citation type="submission" date="2016-10" db="EMBL/GenBank/DDBJ databases">
        <authorList>
            <person name="Varghese N."/>
            <person name="Submissions S."/>
        </authorList>
    </citation>
    <scope>NUCLEOTIDE SEQUENCE [LARGE SCALE GENOMIC DNA]</scope>
    <source>
        <strain evidence="2 3">FF3</strain>
    </source>
</reference>
<proteinExistence type="predicted"/>
<protein>
    <submittedName>
        <fullName evidence="2">Hint domain-containing protein</fullName>
    </submittedName>
</protein>
<organism evidence="2 3">
    <name type="scientific">Marinovum algicola</name>
    <dbReference type="NCBI Taxonomy" id="42444"/>
    <lineage>
        <taxon>Bacteria</taxon>
        <taxon>Pseudomonadati</taxon>
        <taxon>Pseudomonadota</taxon>
        <taxon>Alphaproteobacteria</taxon>
        <taxon>Rhodobacterales</taxon>
        <taxon>Roseobacteraceae</taxon>
        <taxon>Marinovum</taxon>
    </lineage>
</organism>
<evidence type="ECO:0000313" key="3">
    <source>
        <dbReference type="Proteomes" id="UP000182932"/>
    </source>
</evidence>
<accession>A0A975ZM62</accession>